<dbReference type="EMBL" id="CP012333">
    <property type="protein sequence ID" value="AKU94973.1"/>
    <property type="molecule type" value="Genomic_DNA"/>
</dbReference>
<proteinExistence type="predicted"/>
<sequence>MTKDTVERPAEPTVQFLNVDVDVSGVFDRAVLLAGFGDSIDVLFDGEAKSGESVVSFELRTATPTFPDVISGLIALVRALPDDARAAWDGANRRIFDIGIQAGLHPHSSNWSLTTEIMAALVSIDAEVRMTVYRAAAV</sequence>
<dbReference type="KEGG" id="llu:AKJ09_01637"/>
<dbReference type="Proteomes" id="UP000064967">
    <property type="component" value="Chromosome"/>
</dbReference>
<organism evidence="1 2">
    <name type="scientific">Labilithrix luteola</name>
    <dbReference type="NCBI Taxonomy" id="1391654"/>
    <lineage>
        <taxon>Bacteria</taxon>
        <taxon>Pseudomonadati</taxon>
        <taxon>Myxococcota</taxon>
        <taxon>Polyangia</taxon>
        <taxon>Polyangiales</taxon>
        <taxon>Labilitrichaceae</taxon>
        <taxon>Labilithrix</taxon>
    </lineage>
</organism>
<accession>A0A0K1PN67</accession>
<evidence type="ECO:0000313" key="2">
    <source>
        <dbReference type="Proteomes" id="UP000064967"/>
    </source>
</evidence>
<evidence type="ECO:0000313" key="1">
    <source>
        <dbReference type="EMBL" id="AKU94973.1"/>
    </source>
</evidence>
<reference evidence="1 2" key="1">
    <citation type="submission" date="2015-08" db="EMBL/GenBank/DDBJ databases">
        <authorList>
            <person name="Babu N.S."/>
            <person name="Beckwith C.J."/>
            <person name="Beseler K.G."/>
            <person name="Brison A."/>
            <person name="Carone J.V."/>
            <person name="Caskin T.P."/>
            <person name="Diamond M."/>
            <person name="Durham M.E."/>
            <person name="Foxe J.M."/>
            <person name="Go M."/>
            <person name="Henderson B.A."/>
            <person name="Jones I.B."/>
            <person name="McGettigan J.A."/>
            <person name="Micheletti S.J."/>
            <person name="Nasrallah M.E."/>
            <person name="Ortiz D."/>
            <person name="Piller C.R."/>
            <person name="Privatt S.R."/>
            <person name="Schneider S.L."/>
            <person name="Sharp S."/>
            <person name="Smith T.C."/>
            <person name="Stanton J.D."/>
            <person name="Ullery H.E."/>
            <person name="Wilson R.J."/>
            <person name="Serrano M.G."/>
            <person name="Buck G."/>
            <person name="Lee V."/>
            <person name="Wang Y."/>
            <person name="Carvalho R."/>
            <person name="Voegtly L."/>
            <person name="Shi R."/>
            <person name="Duckworth R."/>
            <person name="Johnson A."/>
            <person name="Loviza R."/>
            <person name="Walstead R."/>
            <person name="Shah Z."/>
            <person name="Kiflezghi M."/>
            <person name="Wade K."/>
            <person name="Ball S.L."/>
            <person name="Bradley K.W."/>
            <person name="Asai D.J."/>
            <person name="Bowman C.A."/>
            <person name="Russell D.A."/>
            <person name="Pope W.H."/>
            <person name="Jacobs-Sera D."/>
            <person name="Hendrix R.W."/>
            <person name="Hatfull G.F."/>
        </authorList>
    </citation>
    <scope>NUCLEOTIDE SEQUENCE [LARGE SCALE GENOMIC DNA]</scope>
    <source>
        <strain evidence="1 2">DSM 27648</strain>
    </source>
</reference>
<protein>
    <submittedName>
        <fullName evidence="1">Uncharacterized protein</fullName>
    </submittedName>
</protein>
<keyword evidence="2" id="KW-1185">Reference proteome</keyword>
<name>A0A0K1PN67_9BACT</name>
<dbReference type="RefSeq" id="WP_146646501.1">
    <property type="nucleotide sequence ID" value="NZ_CP012333.1"/>
</dbReference>
<dbReference type="STRING" id="1391654.AKJ09_01637"/>
<dbReference type="AlphaFoldDB" id="A0A0K1PN67"/>
<gene>
    <name evidence="1" type="ORF">AKJ09_01637</name>
</gene>
<dbReference type="OrthoDB" id="5382935at2"/>